<dbReference type="PANTHER" id="PTHR46796">
    <property type="entry name" value="HTH-TYPE TRANSCRIPTIONAL ACTIVATOR RHAS-RELATED"/>
    <property type="match status" value="1"/>
</dbReference>
<evidence type="ECO:0000259" key="4">
    <source>
        <dbReference type="PROSITE" id="PS01124"/>
    </source>
</evidence>
<dbReference type="Pfam" id="PF20240">
    <property type="entry name" value="DUF6597"/>
    <property type="match status" value="1"/>
</dbReference>
<dbReference type="RefSeq" id="WP_144977836.1">
    <property type="nucleotide sequence ID" value="NZ_CP036289.1"/>
</dbReference>
<keyword evidence="6" id="KW-1185">Reference proteome</keyword>
<evidence type="ECO:0000313" key="5">
    <source>
        <dbReference type="EMBL" id="QDU78200.1"/>
    </source>
</evidence>
<evidence type="ECO:0000256" key="1">
    <source>
        <dbReference type="ARBA" id="ARBA00023015"/>
    </source>
</evidence>
<name>A0A518CG45_9BACT</name>
<evidence type="ECO:0000313" key="6">
    <source>
        <dbReference type="Proteomes" id="UP000318626"/>
    </source>
</evidence>
<dbReference type="PROSITE" id="PS01124">
    <property type="entry name" value="HTH_ARAC_FAMILY_2"/>
    <property type="match status" value="1"/>
</dbReference>
<organism evidence="5 6">
    <name type="scientific">Bremerella volcania</name>
    <dbReference type="NCBI Taxonomy" id="2527984"/>
    <lineage>
        <taxon>Bacteria</taxon>
        <taxon>Pseudomonadati</taxon>
        <taxon>Planctomycetota</taxon>
        <taxon>Planctomycetia</taxon>
        <taxon>Pirellulales</taxon>
        <taxon>Pirellulaceae</taxon>
        <taxon>Bremerella</taxon>
    </lineage>
</organism>
<dbReference type="SMART" id="SM00342">
    <property type="entry name" value="HTH_ARAC"/>
    <property type="match status" value="1"/>
</dbReference>
<dbReference type="GO" id="GO:0003700">
    <property type="term" value="F:DNA-binding transcription factor activity"/>
    <property type="evidence" value="ECO:0007669"/>
    <property type="project" value="InterPro"/>
</dbReference>
<sequence>MLSNFLPSPSLRPFVSHYWASFNNRQVTHAIFPDGSVDLVFAADATSADCWLFGTSTSATEVPLVAGTNYLGVRFRPGQARHFMSLATKELTNHHEAASEALRFSLGEVPQQIAMPTIFQRLDKLFEDYLDHRQPNEHRIDQVIRWIETNSGNVRIEEAAGMYGKSRRQLERAFLDCVGISPKLFASIVRFQNAAGRIACPGASLAEVALASGYVDQCHMTNDFRRLTGTSPARFLKRHVAFLQDATD</sequence>
<keyword evidence="3" id="KW-0804">Transcription</keyword>
<accession>A0A518CG45</accession>
<evidence type="ECO:0000256" key="3">
    <source>
        <dbReference type="ARBA" id="ARBA00023163"/>
    </source>
</evidence>
<reference evidence="6" key="1">
    <citation type="submission" date="2019-02" db="EMBL/GenBank/DDBJ databases">
        <title>Deep-cultivation of Planctomycetes and their phenomic and genomic characterization uncovers novel biology.</title>
        <authorList>
            <person name="Wiegand S."/>
            <person name="Jogler M."/>
            <person name="Boedeker C."/>
            <person name="Pinto D."/>
            <person name="Vollmers J."/>
            <person name="Rivas-Marin E."/>
            <person name="Kohn T."/>
            <person name="Peeters S.H."/>
            <person name="Heuer A."/>
            <person name="Rast P."/>
            <person name="Oberbeckmann S."/>
            <person name="Bunk B."/>
            <person name="Jeske O."/>
            <person name="Meyerdierks A."/>
            <person name="Storesund J.E."/>
            <person name="Kallscheuer N."/>
            <person name="Luecker S."/>
            <person name="Lage O.M."/>
            <person name="Pohl T."/>
            <person name="Merkel B.J."/>
            <person name="Hornburger P."/>
            <person name="Mueller R.-W."/>
            <person name="Bruemmer F."/>
            <person name="Labrenz M."/>
            <person name="Spormann A.M."/>
            <person name="Op den Camp H."/>
            <person name="Overmann J."/>
            <person name="Amann R."/>
            <person name="Jetten M.S.M."/>
            <person name="Mascher T."/>
            <person name="Medema M.H."/>
            <person name="Devos D.P."/>
            <person name="Kaster A.-K."/>
            <person name="Ovreas L."/>
            <person name="Rohde M."/>
            <person name="Galperin M.Y."/>
            <person name="Jogler C."/>
        </authorList>
    </citation>
    <scope>NUCLEOTIDE SEQUENCE [LARGE SCALE GENOMIC DNA]</scope>
    <source>
        <strain evidence="6">Pan97</strain>
    </source>
</reference>
<dbReference type="OrthoDB" id="323290at2"/>
<dbReference type="Proteomes" id="UP000318626">
    <property type="component" value="Chromosome"/>
</dbReference>
<protein>
    <submittedName>
        <fullName evidence="5">Transcriptional activator FtrA</fullName>
    </submittedName>
</protein>
<dbReference type="InterPro" id="IPR050204">
    <property type="entry name" value="AraC_XylS_family_regulators"/>
</dbReference>
<dbReference type="SUPFAM" id="SSF46689">
    <property type="entry name" value="Homeodomain-like"/>
    <property type="match status" value="1"/>
</dbReference>
<keyword evidence="1" id="KW-0805">Transcription regulation</keyword>
<keyword evidence="2" id="KW-0238">DNA-binding</keyword>
<evidence type="ECO:0000256" key="2">
    <source>
        <dbReference type="ARBA" id="ARBA00023125"/>
    </source>
</evidence>
<dbReference type="KEGG" id="bvo:Pan97_52840"/>
<dbReference type="Gene3D" id="1.10.10.60">
    <property type="entry name" value="Homeodomain-like"/>
    <property type="match status" value="1"/>
</dbReference>
<dbReference type="InterPro" id="IPR009057">
    <property type="entry name" value="Homeodomain-like_sf"/>
</dbReference>
<dbReference type="InterPro" id="IPR046532">
    <property type="entry name" value="DUF6597"/>
</dbReference>
<dbReference type="AlphaFoldDB" id="A0A518CG45"/>
<gene>
    <name evidence="5" type="ORF">Pan97_52840</name>
</gene>
<dbReference type="GO" id="GO:0043565">
    <property type="term" value="F:sequence-specific DNA binding"/>
    <property type="evidence" value="ECO:0007669"/>
    <property type="project" value="InterPro"/>
</dbReference>
<dbReference type="Pfam" id="PF12833">
    <property type="entry name" value="HTH_18"/>
    <property type="match status" value="1"/>
</dbReference>
<proteinExistence type="predicted"/>
<feature type="domain" description="HTH araC/xylS-type" evidence="4">
    <location>
        <begin position="141"/>
        <end position="238"/>
    </location>
</feature>
<dbReference type="InterPro" id="IPR018060">
    <property type="entry name" value="HTH_AraC"/>
</dbReference>
<dbReference type="EMBL" id="CP036289">
    <property type="protein sequence ID" value="QDU78200.1"/>
    <property type="molecule type" value="Genomic_DNA"/>
</dbReference>